<keyword evidence="1" id="KW-0812">Transmembrane</keyword>
<dbReference type="RefSeq" id="WP_338101898.1">
    <property type="nucleotide sequence ID" value="NZ_CP131060.1"/>
</dbReference>
<evidence type="ECO:0000313" key="2">
    <source>
        <dbReference type="EMBL" id="WNY25535.1"/>
    </source>
</evidence>
<feature type="transmembrane region" description="Helical" evidence="1">
    <location>
        <begin position="24"/>
        <end position="42"/>
    </location>
</feature>
<dbReference type="AlphaFoldDB" id="A0AA96ZUB4"/>
<gene>
    <name evidence="2" type="ORF">MsAc7_10870</name>
</gene>
<accession>A0AA96ZUB4</accession>
<dbReference type="GeneID" id="89230192"/>
<evidence type="ECO:0000256" key="1">
    <source>
        <dbReference type="SAM" id="Phobius"/>
    </source>
</evidence>
<keyword evidence="3" id="KW-1185">Reference proteome</keyword>
<dbReference type="Proteomes" id="UP001303587">
    <property type="component" value="Chromosome"/>
</dbReference>
<proteinExistence type="predicted"/>
<name>A0AA96ZUB4_9EURY</name>
<keyword evidence="1" id="KW-0472">Membrane</keyword>
<dbReference type="EMBL" id="CP131060">
    <property type="protein sequence ID" value="WNY25535.1"/>
    <property type="molecule type" value="Genomic_DNA"/>
</dbReference>
<organism evidence="2 3">
    <name type="scientific">Methanolapillus millepedarum</name>
    <dbReference type="NCBI Taxonomy" id="3028296"/>
    <lineage>
        <taxon>Archaea</taxon>
        <taxon>Methanobacteriati</taxon>
        <taxon>Methanobacteriota</taxon>
        <taxon>Stenosarchaea group</taxon>
        <taxon>Methanomicrobia</taxon>
        <taxon>Methanosarcinales</taxon>
        <taxon>Methanosarcinaceae</taxon>
        <taxon>Methanolapillus</taxon>
    </lineage>
</organism>
<keyword evidence="1" id="KW-1133">Transmembrane helix</keyword>
<reference evidence="2 3" key="1">
    <citation type="submission" date="2023-07" db="EMBL/GenBank/DDBJ databases">
        <title>Closed genoem sequence of Methanosarcinaceae archaeon Ac7.</title>
        <authorList>
            <person name="Poehlein A."/>
            <person name="Protasov E."/>
            <person name="Platt K."/>
            <person name="Reeh H."/>
            <person name="Daniel R."/>
            <person name="Brune A."/>
        </authorList>
    </citation>
    <scope>NUCLEOTIDE SEQUENCE [LARGE SCALE GENOMIC DNA]</scope>
    <source>
        <strain evidence="2 3">Ac7</strain>
    </source>
</reference>
<sequence>MPQTEIAMEAYNALWAAGYVPHSSYVWMIFIIIIGIIALYQARTFISKF</sequence>
<evidence type="ECO:0000313" key="3">
    <source>
        <dbReference type="Proteomes" id="UP001303587"/>
    </source>
</evidence>
<protein>
    <submittedName>
        <fullName evidence="2">Uncharacterized protein</fullName>
    </submittedName>
</protein>